<protein>
    <submittedName>
        <fullName evidence="2">Sialidase family protein</fullName>
    </submittedName>
</protein>
<proteinExistence type="predicted"/>
<dbReference type="InterPro" id="IPR011040">
    <property type="entry name" value="Sialidase"/>
</dbReference>
<dbReference type="Pfam" id="PF13088">
    <property type="entry name" value="BNR_2"/>
    <property type="match status" value="1"/>
</dbReference>
<keyword evidence="3" id="KW-1185">Reference proteome</keyword>
<dbReference type="SUPFAM" id="SSF50939">
    <property type="entry name" value="Sialidases"/>
    <property type="match status" value="1"/>
</dbReference>
<evidence type="ECO:0000313" key="3">
    <source>
        <dbReference type="Proteomes" id="UP001305702"/>
    </source>
</evidence>
<organism evidence="2 3">
    <name type="scientific">Paenibacillus aurantius</name>
    <dbReference type="NCBI Taxonomy" id="2918900"/>
    <lineage>
        <taxon>Bacteria</taxon>
        <taxon>Bacillati</taxon>
        <taxon>Bacillota</taxon>
        <taxon>Bacilli</taxon>
        <taxon>Bacillales</taxon>
        <taxon>Paenibacillaceae</taxon>
        <taxon>Paenibacillus</taxon>
    </lineage>
</organism>
<reference evidence="2 3" key="1">
    <citation type="submission" date="2022-02" db="EMBL/GenBank/DDBJ databases">
        <title>Paenibacillus sp. MBLB1776 Whole Genome Shotgun Sequencing.</title>
        <authorList>
            <person name="Hwang C.Y."/>
            <person name="Cho E.-S."/>
            <person name="Seo M.-J."/>
        </authorList>
    </citation>
    <scope>NUCLEOTIDE SEQUENCE [LARGE SCALE GENOMIC DNA]</scope>
    <source>
        <strain evidence="2 3">MBLB1776</strain>
    </source>
</reference>
<gene>
    <name evidence="2" type="ORF">MJA45_14975</name>
</gene>
<sequence length="359" mass="40749">MERFNGKLQQSEHDPGVTEALLPIRYEPDSHSANLLELDNGDLLCVWFSGSGEGNPDTNILMSRLPSGGDQWTEPVELAADLERSEQNPVVFQAPDGKVWLFHTSTEPHDQRTSRVVYRVSADQGYSWEPPAVLHEGPGLFLRHPVVAMSNGDWLLPCYYCKAGGHYSVVLVSSDEGKSWQEYEVAGSLHRVQMSVVEREDHTLYALFRSRQADRIYSSVSNDFGRTWSEPVKTVLPNNNSSVQLTRLAGDQLLLIYNDSTMERDQYRWVESKGEFRKKPLRTPLTVALSEDGGATWPYIKNVQLSDLEYKEKQTGYSYPSIIAASDGRIHAAYSYLRKAIKYVRFEPEWIKKDARTPV</sequence>
<accession>A0AA96RCQ4</accession>
<dbReference type="RefSeq" id="WP_315602719.1">
    <property type="nucleotide sequence ID" value="NZ_CP130318.1"/>
</dbReference>
<dbReference type="Proteomes" id="UP001305702">
    <property type="component" value="Chromosome"/>
</dbReference>
<dbReference type="Gene3D" id="2.120.10.10">
    <property type="match status" value="1"/>
</dbReference>
<dbReference type="PANTHER" id="PTHR43752:SF2">
    <property type="entry name" value="BNR_ASP-BOX REPEAT FAMILY PROTEIN"/>
    <property type="match status" value="1"/>
</dbReference>
<name>A0AA96RCQ4_9BACL</name>
<feature type="domain" description="Sialidase" evidence="1">
    <location>
        <begin position="41"/>
        <end position="331"/>
    </location>
</feature>
<evidence type="ECO:0000313" key="2">
    <source>
        <dbReference type="EMBL" id="WNQ08952.1"/>
    </source>
</evidence>
<dbReference type="EMBL" id="CP130318">
    <property type="protein sequence ID" value="WNQ08952.1"/>
    <property type="molecule type" value="Genomic_DNA"/>
</dbReference>
<dbReference type="AlphaFoldDB" id="A0AA96RCQ4"/>
<dbReference type="CDD" id="cd15482">
    <property type="entry name" value="Sialidase_non-viral"/>
    <property type="match status" value="1"/>
</dbReference>
<evidence type="ECO:0000259" key="1">
    <source>
        <dbReference type="Pfam" id="PF13088"/>
    </source>
</evidence>
<dbReference type="PANTHER" id="PTHR43752">
    <property type="entry name" value="BNR/ASP-BOX REPEAT FAMILY PROTEIN"/>
    <property type="match status" value="1"/>
</dbReference>
<dbReference type="KEGG" id="paun:MJA45_14975"/>
<dbReference type="InterPro" id="IPR036278">
    <property type="entry name" value="Sialidase_sf"/>
</dbReference>